<dbReference type="Pfam" id="PF13563">
    <property type="entry name" value="2_5_RNA_ligase2"/>
    <property type="match status" value="1"/>
</dbReference>
<dbReference type="AlphaFoldDB" id="A0A2T0UT20"/>
<dbReference type="Gene3D" id="3.90.1140.10">
    <property type="entry name" value="Cyclic phosphodiesterase"/>
    <property type="match status" value="1"/>
</dbReference>
<sequence length="196" mass="20694">MADTGGRTVTVGVAIPVPPPWGEILDRARIASGDALGGIVPAHLTLLGPTEIPAASLDAFRAHLAAVAAACPRFDLHLRGTGSFRPVTEVVFVAVADGIAICEQLEAAIRTGPAERERTFPYHPHVTVAQNVGTAALDHAFAALAGFEAKFRVESFTLYTHPSPGAWTFETLAGAPVPWTPRAVFPLHEGKSQYNL</sequence>
<dbReference type="OrthoDB" id="358773at2"/>
<organism evidence="1 2">
    <name type="scientific">Glycomyces artemisiae</name>
    <dbReference type="NCBI Taxonomy" id="1076443"/>
    <lineage>
        <taxon>Bacteria</taxon>
        <taxon>Bacillati</taxon>
        <taxon>Actinomycetota</taxon>
        <taxon>Actinomycetes</taxon>
        <taxon>Glycomycetales</taxon>
        <taxon>Glycomycetaceae</taxon>
        <taxon>Glycomyces</taxon>
    </lineage>
</organism>
<dbReference type="EMBL" id="PVTJ01000002">
    <property type="protein sequence ID" value="PRY61060.1"/>
    <property type="molecule type" value="Genomic_DNA"/>
</dbReference>
<dbReference type="RefSeq" id="WP_106363210.1">
    <property type="nucleotide sequence ID" value="NZ_PVTJ01000002.1"/>
</dbReference>
<evidence type="ECO:0000313" key="2">
    <source>
        <dbReference type="Proteomes" id="UP000238176"/>
    </source>
</evidence>
<proteinExistence type="predicted"/>
<dbReference type="PANTHER" id="PTHR40037:SF1">
    <property type="entry name" value="PHOSPHOESTERASE SAOUHSC_00951-RELATED"/>
    <property type="match status" value="1"/>
</dbReference>
<dbReference type="SUPFAM" id="SSF55144">
    <property type="entry name" value="LigT-like"/>
    <property type="match status" value="1"/>
</dbReference>
<reference evidence="1 2" key="1">
    <citation type="submission" date="2018-03" db="EMBL/GenBank/DDBJ databases">
        <title>Genomic Encyclopedia of Type Strains, Phase III (KMG-III): the genomes of soil and plant-associated and newly described type strains.</title>
        <authorList>
            <person name="Whitman W."/>
        </authorList>
    </citation>
    <scope>NUCLEOTIDE SEQUENCE [LARGE SCALE GENOMIC DNA]</scope>
    <source>
        <strain evidence="1 2">CGMCC 4.7067</strain>
    </source>
</reference>
<dbReference type="Proteomes" id="UP000238176">
    <property type="component" value="Unassembled WGS sequence"/>
</dbReference>
<keyword evidence="2" id="KW-1185">Reference proteome</keyword>
<comment type="caution">
    <text evidence="1">The sequence shown here is derived from an EMBL/GenBank/DDBJ whole genome shotgun (WGS) entry which is preliminary data.</text>
</comment>
<protein>
    <submittedName>
        <fullName evidence="1">2'-5' RNA ligase</fullName>
    </submittedName>
</protein>
<evidence type="ECO:0000313" key="1">
    <source>
        <dbReference type="EMBL" id="PRY61060.1"/>
    </source>
</evidence>
<gene>
    <name evidence="1" type="ORF">B0I28_102679</name>
</gene>
<name>A0A2T0UT20_9ACTN</name>
<dbReference type="InterPro" id="IPR050580">
    <property type="entry name" value="2H_phosphoesterase_YjcG-like"/>
</dbReference>
<dbReference type="GO" id="GO:0016874">
    <property type="term" value="F:ligase activity"/>
    <property type="evidence" value="ECO:0007669"/>
    <property type="project" value="UniProtKB-KW"/>
</dbReference>
<keyword evidence="1" id="KW-0436">Ligase</keyword>
<accession>A0A2T0UT20</accession>
<dbReference type="PANTHER" id="PTHR40037">
    <property type="entry name" value="PHOSPHOESTERASE YJCG-RELATED"/>
    <property type="match status" value="1"/>
</dbReference>
<dbReference type="InterPro" id="IPR009097">
    <property type="entry name" value="Cyclic_Pdiesterase"/>
</dbReference>